<keyword evidence="4 10" id="KW-0808">Transferase</keyword>
<dbReference type="InterPro" id="IPR029063">
    <property type="entry name" value="SAM-dependent_MTases_sf"/>
</dbReference>
<keyword evidence="14" id="KW-1185">Reference proteome</keyword>
<keyword evidence="3 10" id="KW-0285">Flavoprotein</keyword>
<comment type="function">
    <text evidence="10">Catalyzes the last two steps in the biosynthesis of 5-methylaminomethyl-2-thiouridine (mnm(5)s(2)U) at the wobble position (U34) in tRNA. Catalyzes the FAD-dependent demodification of cmnm(5)s(2)U34 to nm(5)s(2)U34, followed by the transfer of a methyl group from S-adenosyl-L-methionine to nm(5)s(2)U34, to form mnm(5)s(2)U34.</text>
</comment>
<keyword evidence="6 10" id="KW-0819">tRNA processing</keyword>
<keyword evidence="1 10" id="KW-0963">Cytoplasm</keyword>
<feature type="domain" description="MnmC-like methyltransferase" evidence="12">
    <location>
        <begin position="110"/>
        <end position="232"/>
    </location>
</feature>
<keyword evidence="5 10" id="KW-0949">S-adenosyl-L-methionine</keyword>
<comment type="caution">
    <text evidence="13">The sequence shown here is derived from an EMBL/GenBank/DDBJ whole genome shotgun (WGS) entry which is preliminary data.</text>
</comment>
<dbReference type="SUPFAM" id="SSF51905">
    <property type="entry name" value="FAD/NAD(P)-binding domain"/>
    <property type="match status" value="1"/>
</dbReference>
<feature type="region of interest" description="tRNA (mnm(5)s(2)U34)-methyltransferase" evidence="10">
    <location>
        <begin position="1"/>
        <end position="233"/>
    </location>
</feature>
<sequence length="603" mass="62874">MSDPTTPSPLVWADDGQPRSRLYGDVYFSTEDGLAESRAVFLAGCGMPQAWAARDRFVVGELGFGTGLNILALLHLWRTSAKPGAHLHIFSLEAHPLRPDEARRALDAWPELADLAKWLTDRWPGQARGFHRIDLPEVSATLDLAVMDAHQALEGWQGQADAWFLDGFSPALNPGMWDEALLALVAARSAPGARAATFTVAGAVRRGLQAAGFTVEKRPGHGRKRERLEAVLPGEPDPAPARRVAIVGAGIAGVSAARALRALGGEPLLIEADQPGAGASGNPAALVTPRLDAALGPLAALFAQAYARAVTLYGGVPGAIVTRGVLQLADGDRDLARFAKIAAADLFEPGALILSDAEAITARMGETAPAALDLTGALVVEPAAVLAAWCGEVRRATVAAVTWQDDVWRLIGAQGETIAEAEAVILATGHQTLWPEPEIRPVRGQASWTIGGEQAPAAAWGGYVLPTRDGLLFGATHDRDDVATDLRAADHDRNRAALAAALPSLAARIADTPLEGRAAIRATTADRLPLAGAAPGAEPGLFLLGGFGSRGFSLAPLLAEHVAALALGAPSPLPASLSELVDPARFSRRAARRGRNSVPGVNA</sequence>
<evidence type="ECO:0000256" key="3">
    <source>
        <dbReference type="ARBA" id="ARBA00022630"/>
    </source>
</evidence>
<comment type="similarity">
    <text evidence="10">In the N-terminal section; belongs to the methyltransferase superfamily. tRNA (mnm(5)s(2)U34)-methyltransferase family.</text>
</comment>
<keyword evidence="7 10" id="KW-0274">FAD</keyword>
<evidence type="ECO:0000313" key="14">
    <source>
        <dbReference type="Proteomes" id="UP000622580"/>
    </source>
</evidence>
<comment type="cofactor">
    <cofactor evidence="10">
        <name>FAD</name>
        <dbReference type="ChEBI" id="CHEBI:57692"/>
    </cofactor>
</comment>
<accession>A0A941D042</accession>
<dbReference type="NCBIfam" id="TIGR03197">
    <property type="entry name" value="MnmC_Cterm"/>
    <property type="match status" value="1"/>
</dbReference>
<dbReference type="Gene3D" id="3.40.50.150">
    <property type="entry name" value="Vaccinia Virus protein VP39"/>
    <property type="match status" value="1"/>
</dbReference>
<dbReference type="InterPro" id="IPR036188">
    <property type="entry name" value="FAD/NAD-bd_sf"/>
</dbReference>
<dbReference type="InterPro" id="IPR017610">
    <property type="entry name" value="tRNA_S-uridine_synth_MnmC_C"/>
</dbReference>
<feature type="domain" description="FAD dependent oxidoreductase" evidence="11">
    <location>
        <begin position="243"/>
        <end position="565"/>
    </location>
</feature>
<evidence type="ECO:0000256" key="7">
    <source>
        <dbReference type="ARBA" id="ARBA00022827"/>
    </source>
</evidence>
<dbReference type="HAMAP" id="MF_01102">
    <property type="entry name" value="MnmC"/>
    <property type="match status" value="1"/>
</dbReference>
<dbReference type="InterPro" id="IPR047785">
    <property type="entry name" value="tRNA_MNMC2"/>
</dbReference>
<dbReference type="InterPro" id="IPR006076">
    <property type="entry name" value="FAD-dep_OxRdtase"/>
</dbReference>
<organism evidence="13 14">
    <name type="scientific">Phenylobacterium glaciei</name>
    <dbReference type="NCBI Taxonomy" id="2803784"/>
    <lineage>
        <taxon>Bacteria</taxon>
        <taxon>Pseudomonadati</taxon>
        <taxon>Pseudomonadota</taxon>
        <taxon>Alphaproteobacteria</taxon>
        <taxon>Caulobacterales</taxon>
        <taxon>Caulobacteraceae</taxon>
        <taxon>Phenylobacterium</taxon>
    </lineage>
</organism>
<evidence type="ECO:0000256" key="2">
    <source>
        <dbReference type="ARBA" id="ARBA00022603"/>
    </source>
</evidence>
<comment type="similarity">
    <text evidence="10">In the C-terminal section; belongs to the DAO family.</text>
</comment>
<keyword evidence="9 10" id="KW-0511">Multifunctional enzyme</keyword>
<dbReference type="AlphaFoldDB" id="A0A941D042"/>
<dbReference type="GO" id="GO:0002097">
    <property type="term" value="P:tRNA wobble base modification"/>
    <property type="evidence" value="ECO:0007669"/>
    <property type="project" value="UniProtKB-UniRule"/>
</dbReference>
<dbReference type="EC" id="2.1.1.61" evidence="10"/>
<dbReference type="NCBIfam" id="NF033855">
    <property type="entry name" value="tRNA_MNMC2"/>
    <property type="match status" value="1"/>
</dbReference>
<comment type="subcellular location">
    <subcellularLocation>
        <location evidence="10">Cytoplasm</location>
    </subcellularLocation>
</comment>
<reference evidence="13" key="1">
    <citation type="submission" date="2021-04" db="EMBL/GenBank/DDBJ databases">
        <title>Draft genome assembly of strain Phenylobacterium sp. 20VBR1 using MiniION and Illumina platforms.</title>
        <authorList>
            <person name="Thomas F.A."/>
            <person name="Krishnan K.P."/>
            <person name="Sinha R.K."/>
        </authorList>
    </citation>
    <scope>NUCLEOTIDE SEQUENCE</scope>
    <source>
        <strain evidence="13">20VBR1</strain>
    </source>
</reference>
<evidence type="ECO:0000256" key="6">
    <source>
        <dbReference type="ARBA" id="ARBA00022694"/>
    </source>
</evidence>
<dbReference type="GO" id="GO:0004808">
    <property type="term" value="F:tRNA (5-methylaminomethyl-2-thiouridylate)(34)-methyltransferase activity"/>
    <property type="evidence" value="ECO:0007669"/>
    <property type="project" value="UniProtKB-EC"/>
</dbReference>
<dbReference type="GO" id="GO:0005737">
    <property type="term" value="C:cytoplasm"/>
    <property type="evidence" value="ECO:0007669"/>
    <property type="project" value="UniProtKB-SubCell"/>
</dbReference>
<evidence type="ECO:0000259" key="12">
    <source>
        <dbReference type="Pfam" id="PF05430"/>
    </source>
</evidence>
<proteinExistence type="inferred from homology"/>
<dbReference type="Gene3D" id="3.30.9.10">
    <property type="entry name" value="D-Amino Acid Oxidase, subunit A, domain 2"/>
    <property type="match status" value="1"/>
</dbReference>
<evidence type="ECO:0000313" key="13">
    <source>
        <dbReference type="EMBL" id="MBR7618371.1"/>
    </source>
</evidence>
<evidence type="ECO:0000256" key="5">
    <source>
        <dbReference type="ARBA" id="ARBA00022691"/>
    </source>
</evidence>
<dbReference type="PANTHER" id="PTHR13847">
    <property type="entry name" value="SARCOSINE DEHYDROGENASE-RELATED"/>
    <property type="match status" value="1"/>
</dbReference>
<comment type="catalytic activity">
    <reaction evidence="10">
        <text>5-aminomethyl-2-thiouridine(34) in tRNA + S-adenosyl-L-methionine = 5-methylaminomethyl-2-thiouridine(34) in tRNA + S-adenosyl-L-homocysteine + H(+)</text>
        <dbReference type="Rhea" id="RHEA:19569"/>
        <dbReference type="Rhea" id="RHEA-COMP:10195"/>
        <dbReference type="Rhea" id="RHEA-COMP:10197"/>
        <dbReference type="ChEBI" id="CHEBI:15378"/>
        <dbReference type="ChEBI" id="CHEBI:57856"/>
        <dbReference type="ChEBI" id="CHEBI:59789"/>
        <dbReference type="ChEBI" id="CHEBI:74454"/>
        <dbReference type="ChEBI" id="CHEBI:74455"/>
        <dbReference type="EC" id="2.1.1.61"/>
    </reaction>
</comment>
<keyword evidence="2 10" id="KW-0489">Methyltransferase</keyword>
<dbReference type="EC" id="1.5.-.-" evidence="10"/>
<feature type="region of interest" description="FAD-dependent cmnm(5)s(2)U34 oxidoreductase" evidence="10">
    <location>
        <begin position="247"/>
        <end position="603"/>
    </location>
</feature>
<evidence type="ECO:0000256" key="4">
    <source>
        <dbReference type="ARBA" id="ARBA00022679"/>
    </source>
</evidence>
<dbReference type="Gene3D" id="3.50.50.60">
    <property type="entry name" value="FAD/NAD(P)-binding domain"/>
    <property type="match status" value="1"/>
</dbReference>
<dbReference type="SUPFAM" id="SSF53335">
    <property type="entry name" value="S-adenosyl-L-methionine-dependent methyltransferases"/>
    <property type="match status" value="1"/>
</dbReference>
<dbReference type="Pfam" id="PF01266">
    <property type="entry name" value="DAO"/>
    <property type="match status" value="1"/>
</dbReference>
<keyword evidence="8 10" id="KW-0560">Oxidoreductase</keyword>
<dbReference type="GO" id="GO:0032259">
    <property type="term" value="P:methylation"/>
    <property type="evidence" value="ECO:0007669"/>
    <property type="project" value="UniProtKB-KW"/>
</dbReference>
<protein>
    <recommendedName>
        <fullName evidence="10">tRNA 5-methylaminomethyl-2-thiouridine biosynthesis bifunctional protein MnmC</fullName>
        <shortName evidence="10">tRNA mnm(5)s(2)U biosynthesis bifunctional protein</shortName>
    </recommendedName>
    <domain>
        <recommendedName>
            <fullName evidence="10">tRNA (mnm(5)s(2)U34)-methyltransferase</fullName>
            <ecNumber evidence="10">2.1.1.61</ecNumber>
        </recommendedName>
    </domain>
    <domain>
        <recommendedName>
            <fullName evidence="10">FAD-dependent cmnm(5)s(2)U34 oxidoreductase</fullName>
            <ecNumber evidence="10">1.5.-.-</ecNumber>
        </recommendedName>
    </domain>
</protein>
<dbReference type="EMBL" id="JAGSGD010000001">
    <property type="protein sequence ID" value="MBR7618371.1"/>
    <property type="molecule type" value="Genomic_DNA"/>
</dbReference>
<dbReference type="GO" id="GO:0050660">
    <property type="term" value="F:flavin adenine dinucleotide binding"/>
    <property type="evidence" value="ECO:0007669"/>
    <property type="project" value="UniProtKB-UniRule"/>
</dbReference>
<dbReference type="Proteomes" id="UP000622580">
    <property type="component" value="Unassembled WGS sequence"/>
</dbReference>
<dbReference type="RefSeq" id="WP_215338255.1">
    <property type="nucleotide sequence ID" value="NZ_JAGSGD010000001.1"/>
</dbReference>
<dbReference type="Pfam" id="PF05430">
    <property type="entry name" value="Methyltransf_30"/>
    <property type="match status" value="1"/>
</dbReference>
<evidence type="ECO:0000259" key="11">
    <source>
        <dbReference type="Pfam" id="PF01266"/>
    </source>
</evidence>
<evidence type="ECO:0000256" key="10">
    <source>
        <dbReference type="HAMAP-Rule" id="MF_01102"/>
    </source>
</evidence>
<evidence type="ECO:0000256" key="1">
    <source>
        <dbReference type="ARBA" id="ARBA00022490"/>
    </source>
</evidence>
<gene>
    <name evidence="13" type="primary">mnmD</name>
    <name evidence="10" type="synonym">mnmC</name>
    <name evidence="13" type="ORF">JKL49_03130</name>
</gene>
<dbReference type="InterPro" id="IPR023032">
    <property type="entry name" value="tRNA_MAMT_biosynth_bifunc_MnmC"/>
</dbReference>
<evidence type="ECO:0000256" key="8">
    <source>
        <dbReference type="ARBA" id="ARBA00023002"/>
    </source>
</evidence>
<dbReference type="InterPro" id="IPR008471">
    <property type="entry name" value="MnmC-like_methylTransf"/>
</dbReference>
<dbReference type="PANTHER" id="PTHR13847:SF283">
    <property type="entry name" value="TRNA 5-METHYLAMINOMETHYL-2-THIOURIDINE BIOSYNTHESIS BIFUNCTIONAL PROTEIN MNMC"/>
    <property type="match status" value="1"/>
</dbReference>
<evidence type="ECO:0000256" key="9">
    <source>
        <dbReference type="ARBA" id="ARBA00023268"/>
    </source>
</evidence>
<name>A0A941D042_9CAUL</name>
<dbReference type="GO" id="GO:0016645">
    <property type="term" value="F:oxidoreductase activity, acting on the CH-NH group of donors"/>
    <property type="evidence" value="ECO:0007669"/>
    <property type="project" value="InterPro"/>
</dbReference>